<dbReference type="Gene3D" id="3.40.50.360">
    <property type="match status" value="1"/>
</dbReference>
<accession>A0ABV6LK99</accession>
<dbReference type="Proteomes" id="UP001589836">
    <property type="component" value="Unassembled WGS sequence"/>
</dbReference>
<reference evidence="4 5" key="1">
    <citation type="submission" date="2024-09" db="EMBL/GenBank/DDBJ databases">
        <authorList>
            <person name="Sun Q."/>
            <person name="Mori K."/>
        </authorList>
    </citation>
    <scope>NUCLEOTIDE SEQUENCE [LARGE SCALE GENOMIC DNA]</scope>
    <source>
        <strain evidence="4 5">NCAIM B.02529</strain>
    </source>
</reference>
<gene>
    <name evidence="4" type="ORF">ACFFGV_04220</name>
</gene>
<dbReference type="Pfam" id="PF03358">
    <property type="entry name" value="FMN_red"/>
    <property type="match status" value="1"/>
</dbReference>
<dbReference type="PANTHER" id="PTHR43278">
    <property type="entry name" value="NAD(P)H-DEPENDENT FMN-CONTAINING OXIDOREDUCTASE YWQN-RELATED"/>
    <property type="match status" value="1"/>
</dbReference>
<dbReference type="InterPro" id="IPR051796">
    <property type="entry name" value="ISF_SsuE-like"/>
</dbReference>
<protein>
    <submittedName>
        <fullName evidence="4">Flavodoxin family protein</fullName>
    </submittedName>
</protein>
<name>A0ABV6LK99_9BACI</name>
<evidence type="ECO:0000256" key="1">
    <source>
        <dbReference type="ARBA" id="ARBA00022630"/>
    </source>
</evidence>
<dbReference type="InterPro" id="IPR029039">
    <property type="entry name" value="Flavoprotein-like_sf"/>
</dbReference>
<dbReference type="InterPro" id="IPR005025">
    <property type="entry name" value="FMN_Rdtase-like_dom"/>
</dbReference>
<dbReference type="RefSeq" id="WP_377345326.1">
    <property type="nucleotide sequence ID" value="NZ_JBHLTP010000003.1"/>
</dbReference>
<keyword evidence="2" id="KW-0288">FMN</keyword>
<dbReference type="SUPFAM" id="SSF52218">
    <property type="entry name" value="Flavoproteins"/>
    <property type="match status" value="1"/>
</dbReference>
<sequence>MSIVMINGGSRENGNTNLLSARAVHGLEVDIIQLDEYNISPIVDERHAEGGFSEVADDFMQVMDRVMEYDKIIFATPIYWYTMTGTMKQFIDRWSQAMREDRYHDLRERMARKKGYVIAVGGDSPYIKGLPLLQQFKYIFDFVHLPFEGYVLGQANKPGEIEQDKKALYSADLLNQTLKEDT</sequence>
<feature type="domain" description="NADPH-dependent FMN reductase-like" evidence="3">
    <location>
        <begin position="1"/>
        <end position="125"/>
    </location>
</feature>
<proteinExistence type="predicted"/>
<comment type="caution">
    <text evidence="4">The sequence shown here is derived from an EMBL/GenBank/DDBJ whole genome shotgun (WGS) entry which is preliminary data.</text>
</comment>
<evidence type="ECO:0000313" key="5">
    <source>
        <dbReference type="Proteomes" id="UP001589836"/>
    </source>
</evidence>
<keyword evidence="1" id="KW-0285">Flavoprotein</keyword>
<evidence type="ECO:0000256" key="2">
    <source>
        <dbReference type="ARBA" id="ARBA00022643"/>
    </source>
</evidence>
<organism evidence="4 5">
    <name type="scientific">Pontibacillus salicampi</name>
    <dbReference type="NCBI Taxonomy" id="1449801"/>
    <lineage>
        <taxon>Bacteria</taxon>
        <taxon>Bacillati</taxon>
        <taxon>Bacillota</taxon>
        <taxon>Bacilli</taxon>
        <taxon>Bacillales</taxon>
        <taxon>Bacillaceae</taxon>
        <taxon>Pontibacillus</taxon>
    </lineage>
</organism>
<dbReference type="EMBL" id="JBHLTP010000003">
    <property type="protein sequence ID" value="MFC0522796.1"/>
    <property type="molecule type" value="Genomic_DNA"/>
</dbReference>
<evidence type="ECO:0000313" key="4">
    <source>
        <dbReference type="EMBL" id="MFC0522796.1"/>
    </source>
</evidence>
<dbReference type="PANTHER" id="PTHR43278:SF4">
    <property type="entry name" value="NAD(P)H-DEPENDENT FMN-CONTAINING OXIDOREDUCTASE YWQN-RELATED"/>
    <property type="match status" value="1"/>
</dbReference>
<keyword evidence="5" id="KW-1185">Reference proteome</keyword>
<evidence type="ECO:0000259" key="3">
    <source>
        <dbReference type="Pfam" id="PF03358"/>
    </source>
</evidence>